<feature type="transmembrane region" description="Helical" evidence="6">
    <location>
        <begin position="332"/>
        <end position="350"/>
    </location>
</feature>
<feature type="transmembrane region" description="Helical" evidence="6">
    <location>
        <begin position="370"/>
        <end position="394"/>
    </location>
</feature>
<feature type="domain" description="MacB-like periplasmic core" evidence="8">
    <location>
        <begin position="22"/>
        <end position="239"/>
    </location>
</feature>
<dbReference type="EMBL" id="FOJG01000002">
    <property type="protein sequence ID" value="SEW52972.1"/>
    <property type="molecule type" value="Genomic_DNA"/>
</dbReference>
<feature type="domain" description="ABC3 transporter permease C-terminal" evidence="7">
    <location>
        <begin position="281"/>
        <end position="396"/>
    </location>
</feature>
<dbReference type="GO" id="GO:0005886">
    <property type="term" value="C:plasma membrane"/>
    <property type="evidence" value="ECO:0007669"/>
    <property type="project" value="UniProtKB-SubCell"/>
</dbReference>
<evidence type="ECO:0000313" key="10">
    <source>
        <dbReference type="Proteomes" id="UP000199310"/>
    </source>
</evidence>
<name>A0A1I0S9T6_9BACT</name>
<evidence type="ECO:0000256" key="6">
    <source>
        <dbReference type="SAM" id="Phobius"/>
    </source>
</evidence>
<keyword evidence="2" id="KW-1003">Cell membrane</keyword>
<evidence type="ECO:0000256" key="1">
    <source>
        <dbReference type="ARBA" id="ARBA00004651"/>
    </source>
</evidence>
<feature type="transmembrane region" description="Helical" evidence="6">
    <location>
        <begin position="680"/>
        <end position="701"/>
    </location>
</feature>
<dbReference type="PANTHER" id="PTHR30572">
    <property type="entry name" value="MEMBRANE COMPONENT OF TRANSPORTER-RELATED"/>
    <property type="match status" value="1"/>
</dbReference>
<evidence type="ECO:0000256" key="5">
    <source>
        <dbReference type="ARBA" id="ARBA00023136"/>
    </source>
</evidence>
<feature type="transmembrane region" description="Helical" evidence="6">
    <location>
        <begin position="713"/>
        <end position="741"/>
    </location>
</feature>
<gene>
    <name evidence="9" type="ORF">SAMN04488122_5271</name>
</gene>
<dbReference type="InterPro" id="IPR003838">
    <property type="entry name" value="ABC3_permease_C"/>
</dbReference>
<keyword evidence="3 6" id="KW-0812">Transmembrane</keyword>
<dbReference type="Pfam" id="PF02687">
    <property type="entry name" value="FtsX"/>
    <property type="match status" value="2"/>
</dbReference>
<organism evidence="9 10">
    <name type="scientific">Chitinophaga arvensicola</name>
    <dbReference type="NCBI Taxonomy" id="29529"/>
    <lineage>
        <taxon>Bacteria</taxon>
        <taxon>Pseudomonadati</taxon>
        <taxon>Bacteroidota</taxon>
        <taxon>Chitinophagia</taxon>
        <taxon>Chitinophagales</taxon>
        <taxon>Chitinophagaceae</taxon>
        <taxon>Chitinophaga</taxon>
    </lineage>
</organism>
<dbReference type="GO" id="GO:0022857">
    <property type="term" value="F:transmembrane transporter activity"/>
    <property type="evidence" value="ECO:0007669"/>
    <property type="project" value="TreeGrafter"/>
</dbReference>
<proteinExistence type="predicted"/>
<evidence type="ECO:0000313" key="9">
    <source>
        <dbReference type="EMBL" id="SEW52972.1"/>
    </source>
</evidence>
<dbReference type="InterPro" id="IPR025857">
    <property type="entry name" value="MacB_PCD"/>
</dbReference>
<feature type="transmembrane region" description="Helical" evidence="6">
    <location>
        <begin position="20"/>
        <end position="41"/>
    </location>
</feature>
<dbReference type="RefSeq" id="WP_177192337.1">
    <property type="nucleotide sequence ID" value="NZ_FOJG01000002.1"/>
</dbReference>
<evidence type="ECO:0000256" key="4">
    <source>
        <dbReference type="ARBA" id="ARBA00022989"/>
    </source>
</evidence>
<protein>
    <submittedName>
        <fullName evidence="9">Putative ABC transport system permease protein</fullName>
    </submittedName>
</protein>
<comment type="subcellular location">
    <subcellularLocation>
        <location evidence="1">Cell membrane</location>
        <topology evidence="1">Multi-pass membrane protein</topology>
    </subcellularLocation>
</comment>
<sequence>MFSNYLKLAARNLRKDKFYASINIVGLAMATAAFLFIIHYVRFENSYENFYKRADNIYRITLDLYKGAEYVFTDCETHPPMAPLLKKEMPEVVDYVRVENMDEIRDIKSDNKIFKINHAYAVDPSMFKVFNYDFIEGSPEGIFTAPNQAVLTASLAKRLFGNEPALGKTFLDGNELFTISGVIKDVPPNTHLKVELLLSLLTVTRRNVDLTSFHGNNNYTYVQLAPNANLAAFNRKLKDFAKAHIKNALYTAEPIKDIHLHSHKSFEPEENGDSKTVQFMMVIAVLVLLIGAVNYINLTTARASDRTKETGMRKALGSSRLSLIKQFMTETLLLNIIALSLALLLIAVLMPAYVKLIDRPVPTNIFQLPYFWYTVLGLFAFNCIISGLYPALVLSGVKPVSVTRRSFTASQGGTVLRSILVSGQFVAALVVLSASLIIFRQLSYMRHQDLGINTKQVLILPIPAGNGDGIDSIRRAQSQVFMNLVKQLPQVERVSNSGALPGVSIHEVNTSTGISQYGSDQGLEYTYYFYGIDANFLPLMDIKMAAGENFRADGSNNDQLIMNREACRMLGFKSPEDAIGKKLSLSLSNLGYTTIKGVVEDYHQQSLKGALLPMIHFYFPDRGKYFSIRLNTSDMDKTLASIGNYWQQQYPGYPFEYRFFDQLFDQQYKADQQFGRIVQIFSGFTLFITCLGILGLTAYNINKRRKEISIRKALGASVSHIVTLLSGDFIKLVLIAAVIATPLTWYVMNSWLQEYAYRIQIHWWMFAIAGMVTLCVALLTVGVQSVKAALANPVKALKSE</sequence>
<keyword evidence="10" id="KW-1185">Reference proteome</keyword>
<evidence type="ECO:0000259" key="7">
    <source>
        <dbReference type="Pfam" id="PF02687"/>
    </source>
</evidence>
<dbReference type="Proteomes" id="UP000199310">
    <property type="component" value="Unassembled WGS sequence"/>
</dbReference>
<dbReference type="STRING" id="29529.SAMN04488122_5271"/>
<feature type="transmembrane region" description="Helical" evidence="6">
    <location>
        <begin position="415"/>
        <end position="439"/>
    </location>
</feature>
<dbReference type="Pfam" id="PF12704">
    <property type="entry name" value="MacB_PCD"/>
    <property type="match status" value="1"/>
</dbReference>
<dbReference type="PANTHER" id="PTHR30572:SF18">
    <property type="entry name" value="ABC-TYPE MACROLIDE FAMILY EXPORT SYSTEM PERMEASE COMPONENT 2"/>
    <property type="match status" value="1"/>
</dbReference>
<feature type="domain" description="ABC3 transporter permease C-terminal" evidence="7">
    <location>
        <begin position="680"/>
        <end position="789"/>
    </location>
</feature>
<dbReference type="InterPro" id="IPR050250">
    <property type="entry name" value="Macrolide_Exporter_MacB"/>
</dbReference>
<keyword evidence="5 6" id="KW-0472">Membrane</keyword>
<dbReference type="AlphaFoldDB" id="A0A1I0S9T6"/>
<evidence type="ECO:0000256" key="2">
    <source>
        <dbReference type="ARBA" id="ARBA00022475"/>
    </source>
</evidence>
<keyword evidence="4 6" id="KW-1133">Transmembrane helix</keyword>
<accession>A0A1I0S9T6</accession>
<reference evidence="10" key="1">
    <citation type="submission" date="2016-10" db="EMBL/GenBank/DDBJ databases">
        <authorList>
            <person name="Varghese N."/>
            <person name="Submissions S."/>
        </authorList>
    </citation>
    <scope>NUCLEOTIDE SEQUENCE [LARGE SCALE GENOMIC DNA]</scope>
    <source>
        <strain evidence="10">DSM 3695</strain>
    </source>
</reference>
<feature type="transmembrane region" description="Helical" evidence="6">
    <location>
        <begin position="761"/>
        <end position="783"/>
    </location>
</feature>
<evidence type="ECO:0000256" key="3">
    <source>
        <dbReference type="ARBA" id="ARBA00022692"/>
    </source>
</evidence>
<feature type="transmembrane region" description="Helical" evidence="6">
    <location>
        <begin position="279"/>
        <end position="298"/>
    </location>
</feature>
<evidence type="ECO:0000259" key="8">
    <source>
        <dbReference type="Pfam" id="PF12704"/>
    </source>
</evidence>